<proteinExistence type="predicted"/>
<evidence type="ECO:0000313" key="2">
    <source>
        <dbReference type="EMBL" id="GAA3364536.1"/>
    </source>
</evidence>
<feature type="compositionally biased region" description="Basic and acidic residues" evidence="1">
    <location>
        <begin position="104"/>
        <end position="121"/>
    </location>
</feature>
<name>A0ABP6S021_9PSEU</name>
<feature type="compositionally biased region" description="Basic residues" evidence="1">
    <location>
        <begin position="55"/>
        <end position="64"/>
    </location>
</feature>
<keyword evidence="3" id="KW-1185">Reference proteome</keyword>
<comment type="caution">
    <text evidence="2">The sequence shown here is derived from an EMBL/GenBank/DDBJ whole genome shotgun (WGS) entry which is preliminary data.</text>
</comment>
<dbReference type="Proteomes" id="UP001500483">
    <property type="component" value="Unassembled WGS sequence"/>
</dbReference>
<protein>
    <recommendedName>
        <fullName evidence="4">DUF5872 domain-containing protein</fullName>
    </recommendedName>
</protein>
<dbReference type="RefSeq" id="WP_344930963.1">
    <property type="nucleotide sequence ID" value="NZ_BAAAYK010000038.1"/>
</dbReference>
<sequence length="185" mass="21553">MGKSSADYERDYTDPRLRERLKDELKDSDDGGAPGQWSARKSQLLAQRYEQHGGGYRHPRRRTRAQRDLQRWTEERWQTDSGSARARHDGTTERYLPEAAWEELTPRERRETRRAKREASRRGAQHAANPPAAKSARRSAELDELPAREAARRARELPPREAAAAARHEREHKARKTVLRELDRT</sequence>
<evidence type="ECO:0000256" key="1">
    <source>
        <dbReference type="SAM" id="MobiDB-lite"/>
    </source>
</evidence>
<accession>A0ABP6S021</accession>
<feature type="compositionally biased region" description="Basic and acidic residues" evidence="1">
    <location>
        <begin position="138"/>
        <end position="159"/>
    </location>
</feature>
<gene>
    <name evidence="2" type="ORF">GCM10020366_60790</name>
</gene>
<feature type="compositionally biased region" description="Basic and acidic residues" evidence="1">
    <location>
        <begin position="86"/>
        <end position="96"/>
    </location>
</feature>
<feature type="compositionally biased region" description="Basic and acidic residues" evidence="1">
    <location>
        <begin position="166"/>
        <end position="185"/>
    </location>
</feature>
<feature type="compositionally biased region" description="Basic and acidic residues" evidence="1">
    <location>
        <begin position="1"/>
        <end position="29"/>
    </location>
</feature>
<feature type="compositionally biased region" description="Basic and acidic residues" evidence="1">
    <location>
        <begin position="65"/>
        <end position="78"/>
    </location>
</feature>
<evidence type="ECO:0000313" key="3">
    <source>
        <dbReference type="Proteomes" id="UP001500483"/>
    </source>
</evidence>
<feature type="region of interest" description="Disordered" evidence="1">
    <location>
        <begin position="1"/>
        <end position="185"/>
    </location>
</feature>
<evidence type="ECO:0008006" key="4">
    <source>
        <dbReference type="Google" id="ProtNLM"/>
    </source>
</evidence>
<reference evidence="3" key="1">
    <citation type="journal article" date="2019" name="Int. J. Syst. Evol. Microbiol.">
        <title>The Global Catalogue of Microorganisms (GCM) 10K type strain sequencing project: providing services to taxonomists for standard genome sequencing and annotation.</title>
        <authorList>
            <consortium name="The Broad Institute Genomics Platform"/>
            <consortium name="The Broad Institute Genome Sequencing Center for Infectious Disease"/>
            <person name="Wu L."/>
            <person name="Ma J."/>
        </authorList>
    </citation>
    <scope>NUCLEOTIDE SEQUENCE [LARGE SCALE GENOMIC DNA]</scope>
    <source>
        <strain evidence="3">JCM 9687</strain>
    </source>
</reference>
<dbReference type="EMBL" id="BAAAYK010000038">
    <property type="protein sequence ID" value="GAA3364536.1"/>
    <property type="molecule type" value="Genomic_DNA"/>
</dbReference>
<organism evidence="2 3">
    <name type="scientific">Saccharopolyspora gregorii</name>
    <dbReference type="NCBI Taxonomy" id="33914"/>
    <lineage>
        <taxon>Bacteria</taxon>
        <taxon>Bacillati</taxon>
        <taxon>Actinomycetota</taxon>
        <taxon>Actinomycetes</taxon>
        <taxon>Pseudonocardiales</taxon>
        <taxon>Pseudonocardiaceae</taxon>
        <taxon>Saccharopolyspora</taxon>
    </lineage>
</organism>